<keyword evidence="4" id="KW-1185">Reference proteome</keyword>
<dbReference type="EMBL" id="JBHSLU010000031">
    <property type="protein sequence ID" value="MFC5506011.1"/>
    <property type="molecule type" value="Genomic_DNA"/>
</dbReference>
<dbReference type="InterPro" id="IPR006119">
    <property type="entry name" value="Resolv_N"/>
</dbReference>
<reference evidence="4" key="1">
    <citation type="journal article" date="2019" name="Int. J. Syst. Evol. Microbiol.">
        <title>The Global Catalogue of Microorganisms (GCM) 10K type strain sequencing project: providing services to taxonomists for standard genome sequencing and annotation.</title>
        <authorList>
            <consortium name="The Broad Institute Genomics Platform"/>
            <consortium name="The Broad Institute Genome Sequencing Center for Infectious Disease"/>
            <person name="Wu L."/>
            <person name="Ma J."/>
        </authorList>
    </citation>
    <scope>NUCLEOTIDE SEQUENCE [LARGE SCALE GENOMIC DNA]</scope>
    <source>
        <strain evidence="4">CCUG 43117</strain>
    </source>
</reference>
<dbReference type="SUPFAM" id="SSF46689">
    <property type="entry name" value="Homeodomain-like"/>
    <property type="match status" value="1"/>
</dbReference>
<comment type="caution">
    <text evidence="3">The sequence shown here is derived from an EMBL/GenBank/DDBJ whole genome shotgun (WGS) entry which is preliminary data.</text>
</comment>
<name>A0ABW0NZR0_9HYPH</name>
<feature type="domain" description="Resolvase/invertase-type recombinase catalytic" evidence="2">
    <location>
        <begin position="1"/>
        <end position="136"/>
    </location>
</feature>
<dbReference type="Gene3D" id="3.40.50.1390">
    <property type="entry name" value="Resolvase, N-terminal catalytic domain"/>
    <property type="match status" value="1"/>
</dbReference>
<proteinExistence type="inferred from homology"/>
<dbReference type="InterPro" id="IPR050639">
    <property type="entry name" value="SSR_resolvase"/>
</dbReference>
<dbReference type="PROSITE" id="PS51736">
    <property type="entry name" value="RECOMBINASES_3"/>
    <property type="match status" value="1"/>
</dbReference>
<evidence type="ECO:0000313" key="4">
    <source>
        <dbReference type="Proteomes" id="UP001596060"/>
    </source>
</evidence>
<dbReference type="Proteomes" id="UP001596060">
    <property type="component" value="Unassembled WGS sequence"/>
</dbReference>
<dbReference type="InterPro" id="IPR006120">
    <property type="entry name" value="Resolvase_HTH_dom"/>
</dbReference>
<gene>
    <name evidence="3" type="ORF">ACFPN9_12150</name>
</gene>
<sequence>MLVGYARTSTTEQTAGLADQVAELTRLGCERVFEEHGSGVDNERPKLREAIDFVRRGDVLVVTKPDRIARSAIDLLTTVKAVQAKGCEVRILSLGIDTTAPTGKLTLTVLAGMAEFERDLMLERQRAGIAAAKAQGKYKGRAPTARAKASGVAELWHQGMGASEIATKLQISRASVYRILGALTGRSVESLDTVQPPRN</sequence>
<dbReference type="Pfam" id="PF02796">
    <property type="entry name" value="HTH_7"/>
    <property type="match status" value="1"/>
</dbReference>
<dbReference type="Pfam" id="PF00239">
    <property type="entry name" value="Resolvase"/>
    <property type="match status" value="1"/>
</dbReference>
<accession>A0ABW0NZR0</accession>
<dbReference type="SUPFAM" id="SSF53041">
    <property type="entry name" value="Resolvase-like"/>
    <property type="match status" value="1"/>
</dbReference>
<dbReference type="RefSeq" id="WP_377817098.1">
    <property type="nucleotide sequence ID" value="NZ_JBHSLU010000031.1"/>
</dbReference>
<dbReference type="InterPro" id="IPR009057">
    <property type="entry name" value="Homeodomain-like_sf"/>
</dbReference>
<dbReference type="PANTHER" id="PTHR30461:SF26">
    <property type="entry name" value="RESOLVASE HOMOLOG YNEB"/>
    <property type="match status" value="1"/>
</dbReference>
<comment type="similarity">
    <text evidence="1">Belongs to the site-specific recombinase resolvase family.</text>
</comment>
<protein>
    <submittedName>
        <fullName evidence="3">Recombinase family protein</fullName>
    </submittedName>
</protein>
<dbReference type="CDD" id="cd03768">
    <property type="entry name" value="SR_ResInv"/>
    <property type="match status" value="1"/>
</dbReference>
<evidence type="ECO:0000259" key="2">
    <source>
        <dbReference type="PROSITE" id="PS51736"/>
    </source>
</evidence>
<evidence type="ECO:0000313" key="3">
    <source>
        <dbReference type="EMBL" id="MFC5506011.1"/>
    </source>
</evidence>
<evidence type="ECO:0000256" key="1">
    <source>
        <dbReference type="ARBA" id="ARBA00009913"/>
    </source>
</evidence>
<dbReference type="SMART" id="SM00857">
    <property type="entry name" value="Resolvase"/>
    <property type="match status" value="1"/>
</dbReference>
<dbReference type="InterPro" id="IPR036162">
    <property type="entry name" value="Resolvase-like_N_sf"/>
</dbReference>
<dbReference type="Gene3D" id="1.10.10.60">
    <property type="entry name" value="Homeodomain-like"/>
    <property type="match status" value="1"/>
</dbReference>
<dbReference type="PANTHER" id="PTHR30461">
    <property type="entry name" value="DNA-INVERTASE FROM LAMBDOID PROPHAGE"/>
    <property type="match status" value="1"/>
</dbReference>
<organism evidence="3 4">
    <name type="scientific">Bosea massiliensis</name>
    <dbReference type="NCBI Taxonomy" id="151419"/>
    <lineage>
        <taxon>Bacteria</taxon>
        <taxon>Pseudomonadati</taxon>
        <taxon>Pseudomonadota</taxon>
        <taxon>Alphaproteobacteria</taxon>
        <taxon>Hyphomicrobiales</taxon>
        <taxon>Boseaceae</taxon>
        <taxon>Bosea</taxon>
    </lineage>
</organism>